<evidence type="ECO:0000259" key="9">
    <source>
        <dbReference type="Pfam" id="PF24932"/>
    </source>
</evidence>
<dbReference type="Pfam" id="PF16158">
    <property type="entry name" value="N_BRCA1_IG"/>
    <property type="match status" value="1"/>
</dbReference>
<protein>
    <submittedName>
        <fullName evidence="10">NBR1 autophagy cargo receptor</fullName>
    </submittedName>
</protein>
<keyword evidence="2" id="KW-0479">Metal-binding</keyword>
<feature type="region of interest" description="Disordered" evidence="7">
    <location>
        <begin position="400"/>
        <end position="425"/>
    </location>
</feature>
<feature type="domain" description="Nbr1-like C-terminal UBA" evidence="9">
    <location>
        <begin position="657"/>
        <end position="693"/>
    </location>
</feature>
<dbReference type="AlphaFoldDB" id="A0A4W5NIT7"/>
<evidence type="ECO:0000256" key="7">
    <source>
        <dbReference type="SAM" id="MobiDB-lite"/>
    </source>
</evidence>
<evidence type="ECO:0000256" key="3">
    <source>
        <dbReference type="ARBA" id="ARBA00022771"/>
    </source>
</evidence>
<evidence type="ECO:0000259" key="8">
    <source>
        <dbReference type="Pfam" id="PF16158"/>
    </source>
</evidence>
<dbReference type="GO" id="GO:0008270">
    <property type="term" value="F:zinc ion binding"/>
    <property type="evidence" value="ECO:0007669"/>
    <property type="project" value="UniProtKB-KW"/>
</dbReference>
<evidence type="ECO:0000256" key="4">
    <source>
        <dbReference type="ARBA" id="ARBA00022833"/>
    </source>
</evidence>
<dbReference type="PANTHER" id="PTHR20930">
    <property type="entry name" value="OVARIAN CARCINOMA ANTIGEN CA125-RELATED"/>
    <property type="match status" value="1"/>
</dbReference>
<name>A0A4W5NIT7_9TELE</name>
<dbReference type="InterPro" id="IPR009060">
    <property type="entry name" value="UBA-like_sf"/>
</dbReference>
<evidence type="ECO:0000313" key="11">
    <source>
        <dbReference type="Proteomes" id="UP000314982"/>
    </source>
</evidence>
<dbReference type="Proteomes" id="UP000314982">
    <property type="component" value="Unassembled WGS sequence"/>
</dbReference>
<dbReference type="FunFam" id="1.10.8.10:FF:000033">
    <property type="entry name" value="Next to BRCA1 gene 1 protein"/>
    <property type="match status" value="1"/>
</dbReference>
<dbReference type="GO" id="GO:0005776">
    <property type="term" value="C:autophagosome"/>
    <property type="evidence" value="ECO:0007669"/>
    <property type="project" value="UniProtKB-SubCell"/>
</dbReference>
<feature type="region of interest" description="Disordered" evidence="7">
    <location>
        <begin position="529"/>
        <end position="573"/>
    </location>
</feature>
<evidence type="ECO:0000256" key="2">
    <source>
        <dbReference type="ARBA" id="ARBA00022723"/>
    </source>
</evidence>
<feature type="region of interest" description="Disordered" evidence="7">
    <location>
        <begin position="479"/>
        <end position="506"/>
    </location>
</feature>
<dbReference type="Gene3D" id="2.60.40.10">
    <property type="entry name" value="Immunoglobulins"/>
    <property type="match status" value="1"/>
</dbReference>
<keyword evidence="11" id="KW-1185">Reference proteome</keyword>
<dbReference type="GO" id="GO:0016236">
    <property type="term" value="P:macroautophagy"/>
    <property type="evidence" value="ECO:0007669"/>
    <property type="project" value="TreeGrafter"/>
</dbReference>
<evidence type="ECO:0000313" key="10">
    <source>
        <dbReference type="Ensembl" id="ENSHHUP00000051891.1"/>
    </source>
</evidence>
<feature type="compositionally biased region" description="Basic and acidic residues" evidence="7">
    <location>
        <begin position="482"/>
        <end position="494"/>
    </location>
</feature>
<dbReference type="SUPFAM" id="SSF46934">
    <property type="entry name" value="UBA-like"/>
    <property type="match status" value="1"/>
</dbReference>
<dbReference type="InterPro" id="IPR056893">
    <property type="entry name" value="UBA_Nbr1_C"/>
</dbReference>
<dbReference type="Pfam" id="PF24932">
    <property type="entry name" value="UBA_NBR1_C"/>
    <property type="match status" value="1"/>
</dbReference>
<dbReference type="CDD" id="cd14947">
    <property type="entry name" value="NBR1_like"/>
    <property type="match status" value="1"/>
</dbReference>
<dbReference type="Ensembl" id="ENSHHUT00000053718.1">
    <property type="protein sequence ID" value="ENSHHUP00000051891.1"/>
    <property type="gene ID" value="ENSHHUG00000031209.1"/>
</dbReference>
<organism evidence="10 11">
    <name type="scientific">Hucho hucho</name>
    <name type="common">huchen</name>
    <dbReference type="NCBI Taxonomy" id="62062"/>
    <lineage>
        <taxon>Eukaryota</taxon>
        <taxon>Metazoa</taxon>
        <taxon>Chordata</taxon>
        <taxon>Craniata</taxon>
        <taxon>Vertebrata</taxon>
        <taxon>Euteleostomi</taxon>
        <taxon>Actinopterygii</taxon>
        <taxon>Neopterygii</taxon>
        <taxon>Teleostei</taxon>
        <taxon>Protacanthopterygii</taxon>
        <taxon>Salmoniformes</taxon>
        <taxon>Salmonidae</taxon>
        <taxon>Salmoninae</taxon>
        <taxon>Hucho</taxon>
    </lineage>
</organism>
<dbReference type="FunFam" id="2.60.40.10:FF:000199">
    <property type="entry name" value="next to BRCA1 gene 1 protein-like"/>
    <property type="match status" value="1"/>
</dbReference>
<keyword evidence="4" id="KW-0862">Zinc</keyword>
<reference evidence="11" key="1">
    <citation type="submission" date="2018-06" db="EMBL/GenBank/DDBJ databases">
        <title>Genome assembly of Danube salmon.</title>
        <authorList>
            <person name="Macqueen D.J."/>
            <person name="Gundappa M.K."/>
        </authorList>
    </citation>
    <scope>NUCLEOTIDE SEQUENCE [LARGE SCALE GENOMIC DNA]</scope>
</reference>
<keyword evidence="5" id="KW-0968">Cytoplasmic vesicle</keyword>
<dbReference type="GO" id="GO:0031410">
    <property type="term" value="C:cytoplasmic vesicle"/>
    <property type="evidence" value="ECO:0007669"/>
    <property type="project" value="UniProtKB-KW"/>
</dbReference>
<keyword evidence="6" id="KW-0175">Coiled coil</keyword>
<dbReference type="GO" id="GO:0043130">
    <property type="term" value="F:ubiquitin binding"/>
    <property type="evidence" value="ECO:0007669"/>
    <property type="project" value="TreeGrafter"/>
</dbReference>
<reference evidence="10" key="2">
    <citation type="submission" date="2025-08" db="UniProtKB">
        <authorList>
            <consortium name="Ensembl"/>
        </authorList>
    </citation>
    <scope>IDENTIFICATION</scope>
</reference>
<dbReference type="PANTHER" id="PTHR20930:SF5">
    <property type="entry name" value="NEXT TO BRCA1 GENE 1 PROTEIN ISOFORM X2"/>
    <property type="match status" value="1"/>
</dbReference>
<dbReference type="GO" id="GO:0000407">
    <property type="term" value="C:phagophore assembly site"/>
    <property type="evidence" value="ECO:0007669"/>
    <property type="project" value="TreeGrafter"/>
</dbReference>
<evidence type="ECO:0000256" key="6">
    <source>
        <dbReference type="SAM" id="Coils"/>
    </source>
</evidence>
<reference evidence="10" key="3">
    <citation type="submission" date="2025-09" db="UniProtKB">
        <authorList>
            <consortium name="Ensembl"/>
        </authorList>
    </citation>
    <scope>IDENTIFICATION</scope>
</reference>
<dbReference type="STRING" id="62062.ENSHHUP00000051891"/>
<comment type="subcellular location">
    <subcellularLocation>
        <location evidence="1">Cytoplasmic vesicle</location>
        <location evidence="1">Autophagosome</location>
    </subcellularLocation>
</comment>
<keyword evidence="3" id="KW-0863">Zinc-finger</keyword>
<dbReference type="Gene3D" id="1.10.8.10">
    <property type="entry name" value="DNA helicase RuvA subunit, C-terminal domain"/>
    <property type="match status" value="1"/>
</dbReference>
<accession>A0A4W5NIT7</accession>
<dbReference type="GeneTree" id="ENSGT00390000016335"/>
<feature type="coiled-coil region" evidence="6">
    <location>
        <begin position="91"/>
        <end position="125"/>
    </location>
</feature>
<sequence length="705" mass="76535">EAVEKICREFSGQCCIHKPIGAEAQIPEVTSSTLPGGPSSTPACSSCRGQTAGGGYQCSCQNCICPMMANQKPLHSPLPYLVPRFYRRGDRSFRKAEKQRLKAEKRQLKAEVKEIRKQLKMEKRGLQWSAAGDGSSSPVLLQPRCILRSNQRPKRPCPLVVPAMTALFLDENLPDGTRLRPGTKFIKYWKMRNTGSVSWSSETKLKFMWGNLAVASGDRWREVAVPFLQPGQVGVVSVALCAPALEGSYTSHWRLAHGGEQFGPRVWCSIVVDPLAPAAVMADGVLVSPCVTPQASPPTLLTLVLSGQSQTAIQSLMSVDQDEQEYYIPSVDLLTAQDLLSFELLDINIVQELESVPNNTPADMTPCISPQPHDGPLQEKPTPGLIQEEVEAHQAQGVTSIQPSQGLGPGVEGGRVPAQEEGEEDISGTQFVCETVMRSLTLEEAPDHTPLRGNCSGKGEFLLIHEGLESDIESICVDASGDEDKGEDKRELTEGNRGARSRSSSASSEDYIIILPDCFDTSRPLGESMYSSALSQPGDAPDTPIDLDRQGCTTPEGEHDEAEETVSGSSSANDMLCTSQTLDAVPLTPVVVAPPRLNSCWLTRNKMVSVRLTLWPYGCLVPSRHPGITGGLVKGALSVAASAYKALFTGQSGPVQDTMTGVLVEMGFGDRPLNQRLLKKHNYNLLDVVNELVQMTDNDWYSTRY</sequence>
<proteinExistence type="predicted"/>
<evidence type="ECO:0000256" key="5">
    <source>
        <dbReference type="ARBA" id="ARBA00023329"/>
    </source>
</evidence>
<evidence type="ECO:0000256" key="1">
    <source>
        <dbReference type="ARBA" id="ARBA00004419"/>
    </source>
</evidence>
<dbReference type="CDD" id="cd14319">
    <property type="entry name" value="UBA_NBR1"/>
    <property type="match status" value="1"/>
</dbReference>
<dbReference type="InterPro" id="IPR013783">
    <property type="entry name" value="Ig-like_fold"/>
</dbReference>
<feature type="domain" description="Nbr1 FW" evidence="8">
    <location>
        <begin position="172"/>
        <end position="272"/>
    </location>
</feature>
<dbReference type="InterPro" id="IPR032350">
    <property type="entry name" value="Nbr1_FW"/>
</dbReference>